<dbReference type="Proteomes" id="UP001144471">
    <property type="component" value="Unassembled WGS sequence"/>
</dbReference>
<dbReference type="RefSeq" id="WP_281833120.1">
    <property type="nucleotide sequence ID" value="NZ_BSDY01000002.1"/>
</dbReference>
<proteinExistence type="predicted"/>
<organism evidence="2 3">
    <name type="scientific">Propionigenium maris DSM 9537</name>
    <dbReference type="NCBI Taxonomy" id="1123000"/>
    <lineage>
        <taxon>Bacteria</taxon>
        <taxon>Fusobacteriati</taxon>
        <taxon>Fusobacteriota</taxon>
        <taxon>Fusobacteriia</taxon>
        <taxon>Fusobacteriales</taxon>
        <taxon>Fusobacteriaceae</taxon>
        <taxon>Propionigenium</taxon>
    </lineage>
</organism>
<keyword evidence="3" id="KW-1185">Reference proteome</keyword>
<name>A0A9W6LL44_9FUSO</name>
<sequence length="93" mass="10156">MDISKIIDCDAVGCIYNRDKQCHTFAINIGDDLPVCDTFMRSNDRGGFDSVTGGVGSCKVKNCANNNSFECTCDGIHMHLVGSHVDCMNFTKK</sequence>
<gene>
    <name evidence="2" type="ORF">PM10SUCC1_04460</name>
</gene>
<comment type="caution">
    <text evidence="2">The sequence shown here is derived from an EMBL/GenBank/DDBJ whole genome shotgun (WGS) entry which is preliminary data.</text>
</comment>
<evidence type="ECO:0000313" key="3">
    <source>
        <dbReference type="Proteomes" id="UP001144471"/>
    </source>
</evidence>
<feature type="domain" description="DUF1540" evidence="1">
    <location>
        <begin position="58"/>
        <end position="78"/>
    </location>
</feature>
<dbReference type="AlphaFoldDB" id="A0A9W6LL44"/>
<accession>A0A9W6LL44</accession>
<reference evidence="2" key="1">
    <citation type="submission" date="2022-12" db="EMBL/GenBank/DDBJ databases">
        <title>Reference genome sequencing for broad-spectrum identification of bacterial and archaeal isolates by mass spectrometry.</title>
        <authorList>
            <person name="Sekiguchi Y."/>
            <person name="Tourlousse D.M."/>
        </authorList>
    </citation>
    <scope>NUCLEOTIDE SEQUENCE</scope>
    <source>
        <strain evidence="2">10succ1</strain>
    </source>
</reference>
<dbReference type="EMBL" id="BSDY01000002">
    <property type="protein sequence ID" value="GLI54931.1"/>
    <property type="molecule type" value="Genomic_DNA"/>
</dbReference>
<feature type="domain" description="DUF1540" evidence="1">
    <location>
        <begin position="7"/>
        <end position="31"/>
    </location>
</feature>
<dbReference type="InterPro" id="IPR011437">
    <property type="entry name" value="DUF1540"/>
</dbReference>
<evidence type="ECO:0000259" key="1">
    <source>
        <dbReference type="Pfam" id="PF07561"/>
    </source>
</evidence>
<dbReference type="Pfam" id="PF07561">
    <property type="entry name" value="DUF1540"/>
    <property type="match status" value="2"/>
</dbReference>
<protein>
    <recommendedName>
        <fullName evidence="1">DUF1540 domain-containing protein</fullName>
    </recommendedName>
</protein>
<evidence type="ECO:0000313" key="2">
    <source>
        <dbReference type="EMBL" id="GLI54931.1"/>
    </source>
</evidence>